<dbReference type="Proteomes" id="UP000552836">
    <property type="component" value="Unassembled WGS sequence"/>
</dbReference>
<evidence type="ECO:0000313" key="10">
    <source>
        <dbReference type="EMBL" id="GGL65563.1"/>
    </source>
</evidence>
<organism evidence="11 12">
    <name type="scientific">Modestobacter marinus</name>
    <dbReference type="NCBI Taxonomy" id="477641"/>
    <lineage>
        <taxon>Bacteria</taxon>
        <taxon>Bacillati</taxon>
        <taxon>Actinomycetota</taxon>
        <taxon>Actinomycetes</taxon>
        <taxon>Geodermatophilales</taxon>
        <taxon>Geodermatophilaceae</taxon>
        <taxon>Modestobacter</taxon>
    </lineage>
</organism>
<reference evidence="10" key="1">
    <citation type="journal article" date="2014" name="Int. J. Syst. Evol. Microbiol.">
        <title>Complete genome of a new Firmicutes species belonging to the dominant human colonic microbiota ('Ruminococcus bicirculans') reveals two chromosomes and a selective capacity to utilize plant glucans.</title>
        <authorList>
            <consortium name="NISC Comparative Sequencing Program"/>
            <person name="Wegmann U."/>
            <person name="Louis P."/>
            <person name="Goesmann A."/>
            <person name="Henrissat B."/>
            <person name="Duncan S.H."/>
            <person name="Flint H.J."/>
        </authorList>
    </citation>
    <scope>NUCLEOTIDE SEQUENCE</scope>
    <source>
        <strain evidence="10">CGMCC 4.5581</strain>
    </source>
</reference>
<keyword evidence="3" id="KW-1003">Cell membrane</keyword>
<evidence type="ECO:0000313" key="12">
    <source>
        <dbReference type="Proteomes" id="UP000552836"/>
    </source>
</evidence>
<proteinExistence type="inferred from homology"/>
<feature type="transmembrane region" description="Helical" evidence="8">
    <location>
        <begin position="462"/>
        <end position="481"/>
    </location>
</feature>
<protein>
    <submittedName>
        <fullName evidence="11">Multicomponent Na+:H+ antiporter subunit D</fullName>
    </submittedName>
    <submittedName>
        <fullName evidence="10">NADH dehydrogenase</fullName>
    </submittedName>
</protein>
<dbReference type="PANTHER" id="PTHR42703">
    <property type="entry name" value="NADH DEHYDROGENASE"/>
    <property type="match status" value="1"/>
</dbReference>
<keyword evidence="4 7" id="KW-0812">Transmembrane</keyword>
<dbReference type="InterPro" id="IPR003918">
    <property type="entry name" value="NADH_UbQ_OxRdtase"/>
</dbReference>
<accession>A0A846LHW6</accession>
<dbReference type="GO" id="GO:0005886">
    <property type="term" value="C:plasma membrane"/>
    <property type="evidence" value="ECO:0007669"/>
    <property type="project" value="UniProtKB-SubCell"/>
</dbReference>
<evidence type="ECO:0000256" key="8">
    <source>
        <dbReference type="SAM" id="Phobius"/>
    </source>
</evidence>
<dbReference type="PANTHER" id="PTHR42703:SF1">
    <property type="entry name" value="NA(+)_H(+) ANTIPORTER SUBUNIT D1"/>
    <property type="match status" value="1"/>
</dbReference>
<reference evidence="10" key="4">
    <citation type="submission" date="2024-05" db="EMBL/GenBank/DDBJ databases">
        <authorList>
            <person name="Sun Q."/>
            <person name="Zhou Y."/>
        </authorList>
    </citation>
    <scope>NUCLEOTIDE SEQUENCE</scope>
    <source>
        <strain evidence="10">CGMCC 4.5581</strain>
    </source>
</reference>
<gene>
    <name evidence="11" type="ORF">FB380_000028</name>
    <name evidence="10" type="ORF">GCM10011589_22180</name>
</gene>
<dbReference type="PRINTS" id="PR01437">
    <property type="entry name" value="NUOXDRDTASE4"/>
</dbReference>
<dbReference type="InterPro" id="IPR001750">
    <property type="entry name" value="ND/Mrp_TM"/>
</dbReference>
<dbReference type="InterPro" id="IPR050586">
    <property type="entry name" value="CPA3_Na-H_Antiporter_D"/>
</dbReference>
<dbReference type="NCBIfam" id="NF006238">
    <property type="entry name" value="PRK08375.1-4"/>
    <property type="match status" value="1"/>
</dbReference>
<evidence type="ECO:0000313" key="11">
    <source>
        <dbReference type="EMBL" id="NIH65582.1"/>
    </source>
</evidence>
<evidence type="ECO:0000259" key="9">
    <source>
        <dbReference type="Pfam" id="PF00361"/>
    </source>
</evidence>
<feature type="transmembrane region" description="Helical" evidence="8">
    <location>
        <begin position="230"/>
        <end position="252"/>
    </location>
</feature>
<feature type="transmembrane region" description="Helical" evidence="8">
    <location>
        <begin position="400"/>
        <end position="420"/>
    </location>
</feature>
<sequence length="508" mass="50947">MSPALLVVPVAAPLAAAGVLVLAGRRSPVLVRVVGWGVSALVLAVGAVLLAATVEGQLTTARLGGWPPGIAIVLVADVLSALLLVVTSALVLVSLVFAAATGEDDGSFVPLALVLSTGVYGALLTGDLFNLFVFVEVMLVPSYVLLVAGGGARRLAAGRRYLAVNLLASTLFLAGVGLVYGVTGTVALGELAGAAAAPEVGIAGAVVLVALAVKAAVVPLHSWLPGSYAAAGPAVVVLFSGLLTKVGVYALYRIWSVVFDGDRRWLWLLMAAGVATMVIGVLGAVGERTMRSVLTFHMVSQIGYMVVGLALSTVAGLAAGIFFLVQYVLVKAALLMCAGAVEVTHGTDELARLRGLGRREPALAVAFGLSALALVGVPPLSGFVAKLALLDATLDAGQHVAAGVVVVVSLLTLTSMLKVWNAVFTEAAPEPGGPGAAGPDAGPGQPGVVVAPPATRPRVRPALVAPALLLAILAVGLGIWAEPLLAVADAAARGLVDTTAYVTAVTSS</sequence>
<comment type="similarity">
    <text evidence="2">Belongs to the CPA3 antiporters (TC 2.A.63) subunit D family.</text>
</comment>
<evidence type="ECO:0000256" key="1">
    <source>
        <dbReference type="ARBA" id="ARBA00004651"/>
    </source>
</evidence>
<dbReference type="GO" id="GO:0008137">
    <property type="term" value="F:NADH dehydrogenase (ubiquinone) activity"/>
    <property type="evidence" value="ECO:0007669"/>
    <property type="project" value="InterPro"/>
</dbReference>
<comment type="subcellular location">
    <subcellularLocation>
        <location evidence="1">Cell membrane</location>
        <topology evidence="1">Multi-pass membrane protein</topology>
    </subcellularLocation>
    <subcellularLocation>
        <location evidence="7">Membrane</location>
        <topology evidence="7">Multi-pass membrane protein</topology>
    </subcellularLocation>
</comment>
<evidence type="ECO:0000256" key="6">
    <source>
        <dbReference type="ARBA" id="ARBA00023136"/>
    </source>
</evidence>
<dbReference type="EMBL" id="JAAMPA010000001">
    <property type="protein sequence ID" value="NIH65582.1"/>
    <property type="molecule type" value="Genomic_DNA"/>
</dbReference>
<reference evidence="11 12" key="3">
    <citation type="submission" date="2020-02" db="EMBL/GenBank/DDBJ databases">
        <title>Sequencing the genomes of 1000 actinobacteria strains.</title>
        <authorList>
            <person name="Klenk H.-P."/>
        </authorList>
    </citation>
    <scope>NUCLEOTIDE SEQUENCE [LARGE SCALE GENOMIC DNA]</scope>
    <source>
        <strain evidence="11 12">DSM 45201</strain>
    </source>
</reference>
<feature type="transmembrane region" description="Helical" evidence="8">
    <location>
        <begin position="362"/>
        <end position="380"/>
    </location>
</feature>
<feature type="transmembrane region" description="Helical" evidence="8">
    <location>
        <begin position="119"/>
        <end position="149"/>
    </location>
</feature>
<feature type="domain" description="NADH:quinone oxidoreductase/Mrp antiporter transmembrane" evidence="9">
    <location>
        <begin position="126"/>
        <end position="412"/>
    </location>
</feature>
<feature type="transmembrane region" description="Helical" evidence="8">
    <location>
        <begin position="33"/>
        <end position="54"/>
    </location>
</feature>
<dbReference type="GO" id="GO:0042773">
    <property type="term" value="P:ATP synthesis coupled electron transport"/>
    <property type="evidence" value="ECO:0007669"/>
    <property type="project" value="InterPro"/>
</dbReference>
<dbReference type="EMBL" id="BMMI01000004">
    <property type="protein sequence ID" value="GGL65563.1"/>
    <property type="molecule type" value="Genomic_DNA"/>
</dbReference>
<keyword evidence="5 8" id="KW-1133">Transmembrane helix</keyword>
<evidence type="ECO:0000256" key="3">
    <source>
        <dbReference type="ARBA" id="ARBA00022475"/>
    </source>
</evidence>
<dbReference type="RefSeq" id="WP_166753316.1">
    <property type="nucleotide sequence ID" value="NZ_BAABJU010000007.1"/>
</dbReference>
<keyword evidence="13" id="KW-1185">Reference proteome</keyword>
<dbReference type="Pfam" id="PF00361">
    <property type="entry name" value="Proton_antipo_M"/>
    <property type="match status" value="1"/>
</dbReference>
<evidence type="ECO:0000256" key="2">
    <source>
        <dbReference type="ARBA" id="ARBA00005346"/>
    </source>
</evidence>
<comment type="caution">
    <text evidence="11">The sequence shown here is derived from an EMBL/GenBank/DDBJ whole genome shotgun (WGS) entry which is preliminary data.</text>
</comment>
<feature type="transmembrane region" description="Helical" evidence="8">
    <location>
        <begin position="264"/>
        <end position="286"/>
    </location>
</feature>
<name>A0A846LHW6_9ACTN</name>
<evidence type="ECO:0000313" key="13">
    <source>
        <dbReference type="Proteomes" id="UP000648663"/>
    </source>
</evidence>
<reference evidence="13" key="2">
    <citation type="journal article" date="2019" name="Int. J. Syst. Evol. Microbiol.">
        <title>The Global Catalogue of Microorganisms (GCM) 10K type strain sequencing project: providing services to taxonomists for standard genome sequencing and annotation.</title>
        <authorList>
            <consortium name="The Broad Institute Genomics Platform"/>
            <consortium name="The Broad Institute Genome Sequencing Center for Infectious Disease"/>
            <person name="Wu L."/>
            <person name="Ma J."/>
        </authorList>
    </citation>
    <scope>NUCLEOTIDE SEQUENCE [LARGE SCALE GENOMIC DNA]</scope>
    <source>
        <strain evidence="13">CGMCC 4.5581</strain>
    </source>
</reference>
<evidence type="ECO:0000256" key="4">
    <source>
        <dbReference type="ARBA" id="ARBA00022692"/>
    </source>
</evidence>
<feature type="transmembrane region" description="Helical" evidence="8">
    <location>
        <begin position="66"/>
        <end position="99"/>
    </location>
</feature>
<dbReference type="AlphaFoldDB" id="A0A846LHW6"/>
<dbReference type="Proteomes" id="UP000648663">
    <property type="component" value="Unassembled WGS sequence"/>
</dbReference>
<feature type="transmembrane region" description="Helical" evidence="8">
    <location>
        <begin position="161"/>
        <end position="180"/>
    </location>
</feature>
<keyword evidence="6 8" id="KW-0472">Membrane</keyword>
<evidence type="ECO:0000256" key="7">
    <source>
        <dbReference type="RuleBase" id="RU000320"/>
    </source>
</evidence>
<evidence type="ECO:0000256" key="5">
    <source>
        <dbReference type="ARBA" id="ARBA00022989"/>
    </source>
</evidence>